<feature type="compositionally biased region" description="Basic and acidic residues" evidence="8">
    <location>
        <begin position="422"/>
        <end position="432"/>
    </location>
</feature>
<feature type="region of interest" description="Disordered" evidence="8">
    <location>
        <begin position="422"/>
        <end position="441"/>
    </location>
</feature>
<organism evidence="9 10">
    <name type="scientific">Fonsecaea multimorphosa CBS 102226</name>
    <dbReference type="NCBI Taxonomy" id="1442371"/>
    <lineage>
        <taxon>Eukaryota</taxon>
        <taxon>Fungi</taxon>
        <taxon>Dikarya</taxon>
        <taxon>Ascomycota</taxon>
        <taxon>Pezizomycotina</taxon>
        <taxon>Eurotiomycetes</taxon>
        <taxon>Chaetothyriomycetidae</taxon>
        <taxon>Chaetothyriales</taxon>
        <taxon>Herpotrichiellaceae</taxon>
        <taxon>Fonsecaea</taxon>
    </lineage>
</organism>
<evidence type="ECO:0000313" key="10">
    <source>
        <dbReference type="Proteomes" id="UP000053411"/>
    </source>
</evidence>
<keyword evidence="3 7" id="KW-0479">Metal-binding</keyword>
<dbReference type="PANTHER" id="PTHR46300:SF2">
    <property type="entry name" value="CYTOCHROME P450 MONOOXYGENASE ALNH-RELATED"/>
    <property type="match status" value="1"/>
</dbReference>
<evidence type="ECO:0000256" key="6">
    <source>
        <dbReference type="ARBA" id="ARBA00023033"/>
    </source>
</evidence>
<dbReference type="InterPro" id="IPR036396">
    <property type="entry name" value="Cyt_P450_sf"/>
</dbReference>
<dbReference type="EMBL" id="KN848091">
    <property type="protein sequence ID" value="KIX93780.1"/>
    <property type="molecule type" value="Genomic_DNA"/>
</dbReference>
<dbReference type="Proteomes" id="UP000053411">
    <property type="component" value="Unassembled WGS sequence"/>
</dbReference>
<evidence type="ECO:0008006" key="11">
    <source>
        <dbReference type="Google" id="ProtNLM"/>
    </source>
</evidence>
<protein>
    <recommendedName>
        <fullName evidence="11">Cytochrome P450</fullName>
    </recommendedName>
</protein>
<evidence type="ECO:0000313" key="9">
    <source>
        <dbReference type="EMBL" id="KIX93780.1"/>
    </source>
</evidence>
<dbReference type="InterPro" id="IPR002401">
    <property type="entry name" value="Cyt_P450_E_grp-I"/>
</dbReference>
<dbReference type="CDD" id="cd11065">
    <property type="entry name" value="CYP64-like"/>
    <property type="match status" value="1"/>
</dbReference>
<dbReference type="STRING" id="1442371.A0A0D2GVY0"/>
<comment type="cofactor">
    <cofactor evidence="1 7">
        <name>heme</name>
        <dbReference type="ChEBI" id="CHEBI:30413"/>
    </cofactor>
</comment>
<dbReference type="OrthoDB" id="1103324at2759"/>
<evidence type="ECO:0000256" key="8">
    <source>
        <dbReference type="SAM" id="MobiDB-lite"/>
    </source>
</evidence>
<dbReference type="Pfam" id="PF00067">
    <property type="entry name" value="p450"/>
    <property type="match status" value="1"/>
</dbReference>
<keyword evidence="10" id="KW-1185">Reference proteome</keyword>
<dbReference type="InterPro" id="IPR050364">
    <property type="entry name" value="Cytochrome_P450_fung"/>
</dbReference>
<evidence type="ECO:0000256" key="7">
    <source>
        <dbReference type="PIRSR" id="PIRSR602401-1"/>
    </source>
</evidence>
<accession>A0A0D2GVY0</accession>
<evidence type="ECO:0000256" key="5">
    <source>
        <dbReference type="ARBA" id="ARBA00023004"/>
    </source>
</evidence>
<dbReference type="InterPro" id="IPR001128">
    <property type="entry name" value="Cyt_P450"/>
</dbReference>
<keyword evidence="5 7" id="KW-0408">Iron</keyword>
<dbReference type="PANTHER" id="PTHR46300">
    <property type="entry name" value="P450, PUTATIVE (EUROFUNG)-RELATED-RELATED"/>
    <property type="match status" value="1"/>
</dbReference>
<dbReference type="PRINTS" id="PR00463">
    <property type="entry name" value="EP450I"/>
</dbReference>
<dbReference type="PRINTS" id="PR00385">
    <property type="entry name" value="P450"/>
</dbReference>
<evidence type="ECO:0000256" key="1">
    <source>
        <dbReference type="ARBA" id="ARBA00001971"/>
    </source>
</evidence>
<keyword evidence="7" id="KW-0349">Heme</keyword>
<gene>
    <name evidence="9" type="ORF">Z520_10404</name>
</gene>
<dbReference type="GeneID" id="27716150"/>
<reference evidence="9 10" key="1">
    <citation type="submission" date="2015-01" db="EMBL/GenBank/DDBJ databases">
        <title>The Genome Sequence of Fonsecaea multimorphosa CBS 102226.</title>
        <authorList>
            <consortium name="The Broad Institute Genomics Platform"/>
            <person name="Cuomo C."/>
            <person name="de Hoog S."/>
            <person name="Gorbushina A."/>
            <person name="Stielow B."/>
            <person name="Teixiera M."/>
            <person name="Abouelleil A."/>
            <person name="Chapman S.B."/>
            <person name="Priest M."/>
            <person name="Young S.K."/>
            <person name="Wortman J."/>
            <person name="Nusbaum C."/>
            <person name="Birren B."/>
        </authorList>
    </citation>
    <scope>NUCLEOTIDE SEQUENCE [LARGE SCALE GENOMIC DNA]</scope>
    <source>
        <strain evidence="9 10">CBS 102226</strain>
    </source>
</reference>
<dbReference type="VEuPathDB" id="FungiDB:Z520_10404"/>
<keyword evidence="6" id="KW-0503">Monooxygenase</keyword>
<dbReference type="GO" id="GO:0016705">
    <property type="term" value="F:oxidoreductase activity, acting on paired donors, with incorporation or reduction of molecular oxygen"/>
    <property type="evidence" value="ECO:0007669"/>
    <property type="project" value="InterPro"/>
</dbReference>
<evidence type="ECO:0000256" key="3">
    <source>
        <dbReference type="ARBA" id="ARBA00022723"/>
    </source>
</evidence>
<evidence type="ECO:0000256" key="4">
    <source>
        <dbReference type="ARBA" id="ARBA00023002"/>
    </source>
</evidence>
<dbReference type="GO" id="GO:0004497">
    <property type="term" value="F:monooxygenase activity"/>
    <property type="evidence" value="ECO:0007669"/>
    <property type="project" value="UniProtKB-KW"/>
</dbReference>
<dbReference type="Gene3D" id="1.10.630.10">
    <property type="entry name" value="Cytochrome P450"/>
    <property type="match status" value="1"/>
</dbReference>
<keyword evidence="4" id="KW-0560">Oxidoreductase</keyword>
<dbReference type="SUPFAM" id="SSF48264">
    <property type="entry name" value="Cytochrome P450"/>
    <property type="match status" value="1"/>
</dbReference>
<proteinExistence type="inferred from homology"/>
<evidence type="ECO:0000256" key="2">
    <source>
        <dbReference type="ARBA" id="ARBA00010617"/>
    </source>
</evidence>
<dbReference type="GO" id="GO:0005506">
    <property type="term" value="F:iron ion binding"/>
    <property type="evidence" value="ECO:0007669"/>
    <property type="project" value="InterPro"/>
</dbReference>
<feature type="binding site" description="axial binding residue" evidence="7">
    <location>
        <position position="454"/>
    </location>
    <ligand>
        <name>heme</name>
        <dbReference type="ChEBI" id="CHEBI:30413"/>
    </ligand>
    <ligandPart>
        <name>Fe</name>
        <dbReference type="ChEBI" id="CHEBI:18248"/>
    </ligandPart>
</feature>
<dbReference type="GO" id="GO:0020037">
    <property type="term" value="F:heme binding"/>
    <property type="evidence" value="ECO:0007669"/>
    <property type="project" value="InterPro"/>
</dbReference>
<dbReference type="RefSeq" id="XP_016627903.1">
    <property type="nucleotide sequence ID" value="XM_016780897.1"/>
</dbReference>
<dbReference type="AlphaFoldDB" id="A0A0D2GVY0"/>
<comment type="similarity">
    <text evidence="2">Belongs to the cytochrome P450 family.</text>
</comment>
<name>A0A0D2GVY0_9EURO</name>
<sequence length="536" mass="60237">MDVSLTSIAGKLVLASLAVLILVLARYAAAGRRPRGFPPGPPTLPVIGNIHQFPLKKPFIKFHEWGKQYGAVVGLKLGPQNVVVLNTYKSVKDLFDKRGAIYSSRPDSYVGNKLLCPGDTHILLAPYGQGWRALRRAVQAMLNATAVDGLLPVQDAEASQTLFELMTTPERAFTHIRRYSIALILASVFGQRGASFEAPKVQALYHAQERFTGMLAPEASPPVDIFPFLRYIPGFLAPHKRWAAEVRREQRTLYASLLNETMARARKQDRVPCFMDKLLEVKEKSGLDAQQIVYTGGFWCAGSDTTSATLHSFVLAMIKYPEVLRRAQKELDHVCGSSRSPSSKDIKNLPYLQAVMTETLRWRPVTPNGVPHMLIQDDTYDGYFLPKGTMVFASTWSIHQDMSEYDRPEEFIPERFLHDKFGSKDRRSKASPDDDDDQSHRRVTYAFGAGRRMCHGQRLAENSLMINMSKMAWAFDISADPATAPPDLNVETGYSDGFVMGPHPFSASFAIRSREHGETVRREYEEAKLVFQRYED</sequence>